<dbReference type="SUPFAM" id="SSF55729">
    <property type="entry name" value="Acyl-CoA N-acyltransferases (Nat)"/>
    <property type="match status" value="1"/>
</dbReference>
<name>A0A0A2LQ27_9FLAO</name>
<evidence type="ECO:0008006" key="3">
    <source>
        <dbReference type="Google" id="ProtNLM"/>
    </source>
</evidence>
<organism evidence="1 2">
    <name type="scientific">Flavobacterium beibuense F44-8</name>
    <dbReference type="NCBI Taxonomy" id="1406840"/>
    <lineage>
        <taxon>Bacteria</taxon>
        <taxon>Pseudomonadati</taxon>
        <taxon>Bacteroidota</taxon>
        <taxon>Flavobacteriia</taxon>
        <taxon>Flavobacteriales</taxon>
        <taxon>Flavobacteriaceae</taxon>
        <taxon>Flavobacterium</taxon>
    </lineage>
</organism>
<accession>A0A0A2LQ27</accession>
<evidence type="ECO:0000313" key="2">
    <source>
        <dbReference type="Proteomes" id="UP000030129"/>
    </source>
</evidence>
<dbReference type="InterPro" id="IPR016181">
    <property type="entry name" value="Acyl_CoA_acyltransferase"/>
</dbReference>
<gene>
    <name evidence="1" type="ORF">Q763_07245</name>
</gene>
<proteinExistence type="predicted"/>
<dbReference type="Proteomes" id="UP000030129">
    <property type="component" value="Unassembled WGS sequence"/>
</dbReference>
<dbReference type="EMBL" id="JRLV01000006">
    <property type="protein sequence ID" value="KGO82049.1"/>
    <property type="molecule type" value="Genomic_DNA"/>
</dbReference>
<protein>
    <recommendedName>
        <fullName evidence="3">BioF2-like acetyltransferase domain-containing protein</fullName>
    </recommendedName>
</protein>
<reference evidence="1 2" key="1">
    <citation type="submission" date="2013-09" db="EMBL/GenBank/DDBJ databases">
        <authorList>
            <person name="Zeng Z."/>
            <person name="Chen C."/>
        </authorList>
    </citation>
    <scope>NUCLEOTIDE SEQUENCE [LARGE SCALE GENOMIC DNA]</scope>
    <source>
        <strain evidence="1 2">F44-8</strain>
    </source>
</reference>
<evidence type="ECO:0000313" key="1">
    <source>
        <dbReference type="EMBL" id="KGO82049.1"/>
    </source>
</evidence>
<dbReference type="AlphaFoldDB" id="A0A0A2LQ27"/>
<sequence length="313" mass="36584">MYRIEKYNTTHYSLWNDFIADSKNGTFLFQRDFMEYHSDRFNDYSLLVFQEDKLMAVLPANVDNGVVYSHQGLTYGGLIYTPKTKQLAVTEIFNSLITYLKNDGINRLYLKQVPAIYHKYPAQEAEFTLFNLGAKLVRRDGISVYDQENPLPFTKKRKEAIRRGEKNRLTIVEEPEFGLFWDKVLIPNLERKHEARPVHTLEEIKILYSKFPQNIRHFNVYHNGEIVAGTTMFVTDTVAKPQYISATPDKNELGSIDYLYSQLITTLFKDKRYFDLGPSFGDDRKTINEGVLFWKESFGARIVVQDFYELEIG</sequence>
<dbReference type="eggNOG" id="COG3146">
    <property type="taxonomic scope" value="Bacteria"/>
</dbReference>
<dbReference type="RefSeq" id="WP_035132617.1">
    <property type="nucleotide sequence ID" value="NZ_JRLV01000006.1"/>
</dbReference>
<keyword evidence="2" id="KW-1185">Reference proteome</keyword>
<dbReference type="Gene3D" id="3.40.630.30">
    <property type="match status" value="1"/>
</dbReference>
<comment type="caution">
    <text evidence="1">The sequence shown here is derived from an EMBL/GenBank/DDBJ whole genome shotgun (WGS) entry which is preliminary data.</text>
</comment>
<dbReference type="STRING" id="1406840.Q763_07245"/>